<dbReference type="NCBIfam" id="TIGR00275">
    <property type="entry name" value="aminoacetone oxidase family FAD-binding enzyme"/>
    <property type="match status" value="1"/>
</dbReference>
<reference evidence="7" key="1">
    <citation type="journal article" date="2019" name="Int. J. Syst. Evol. Microbiol.">
        <title>The Global Catalogue of Microorganisms (GCM) 10K type strain sequencing project: providing services to taxonomists for standard genome sequencing and annotation.</title>
        <authorList>
            <consortium name="The Broad Institute Genomics Platform"/>
            <consortium name="The Broad Institute Genome Sequencing Center for Infectious Disease"/>
            <person name="Wu L."/>
            <person name="Ma J."/>
        </authorList>
    </citation>
    <scope>NUCLEOTIDE SEQUENCE [LARGE SCALE GENOMIC DNA]</scope>
    <source>
        <strain evidence="7">JCM 17805</strain>
    </source>
</reference>
<comment type="cofactor">
    <cofactor evidence="1">
        <name>FAD</name>
        <dbReference type="ChEBI" id="CHEBI:57692"/>
    </cofactor>
</comment>
<dbReference type="RefSeq" id="WP_345195828.1">
    <property type="nucleotide sequence ID" value="NZ_BAABFL010000317.1"/>
</dbReference>
<dbReference type="EMBL" id="BAABFL010000317">
    <property type="protein sequence ID" value="GAA4649822.1"/>
    <property type="molecule type" value="Genomic_DNA"/>
</dbReference>
<dbReference type="Gene3D" id="2.40.30.10">
    <property type="entry name" value="Translation factors"/>
    <property type="match status" value="1"/>
</dbReference>
<feature type="domain" description="RsdA/BaiN/AoA(So)-like insert" evidence="5">
    <location>
        <begin position="199"/>
        <end position="355"/>
    </location>
</feature>
<proteinExistence type="predicted"/>
<dbReference type="InterPro" id="IPR036188">
    <property type="entry name" value="FAD/NAD-bd_sf"/>
</dbReference>
<evidence type="ECO:0000313" key="6">
    <source>
        <dbReference type="EMBL" id="GAA4649822.1"/>
    </source>
</evidence>
<keyword evidence="3" id="KW-0274">FAD</keyword>
<dbReference type="Pfam" id="PF22780">
    <property type="entry name" value="HI0933_like_1st"/>
    <property type="match status" value="1"/>
</dbReference>
<dbReference type="InterPro" id="IPR057661">
    <property type="entry name" value="RsdA/BaiN/AoA(So)_Rossmann"/>
</dbReference>
<evidence type="ECO:0000259" key="4">
    <source>
        <dbReference type="Pfam" id="PF03486"/>
    </source>
</evidence>
<protein>
    <submittedName>
        <fullName evidence="6">NAD(P)/FAD-dependent oxidoreductase</fullName>
    </submittedName>
</protein>
<dbReference type="PRINTS" id="PR00368">
    <property type="entry name" value="FADPNR"/>
</dbReference>
<organism evidence="6 7">
    <name type="scientific">Kistimonas scapharcae</name>
    <dbReference type="NCBI Taxonomy" id="1036133"/>
    <lineage>
        <taxon>Bacteria</taxon>
        <taxon>Pseudomonadati</taxon>
        <taxon>Pseudomonadota</taxon>
        <taxon>Gammaproteobacteria</taxon>
        <taxon>Oceanospirillales</taxon>
        <taxon>Endozoicomonadaceae</taxon>
        <taxon>Kistimonas</taxon>
    </lineage>
</organism>
<gene>
    <name evidence="6" type="ORF">GCM10023116_21030</name>
</gene>
<dbReference type="InterPro" id="IPR023166">
    <property type="entry name" value="BaiN-like_dom_sf"/>
</dbReference>
<dbReference type="SUPFAM" id="SSF51905">
    <property type="entry name" value="FAD/NAD(P)-binding domain"/>
    <property type="match status" value="1"/>
</dbReference>
<dbReference type="SUPFAM" id="SSF160996">
    <property type="entry name" value="HI0933 insert domain-like"/>
    <property type="match status" value="1"/>
</dbReference>
<dbReference type="Proteomes" id="UP001500604">
    <property type="component" value="Unassembled WGS sequence"/>
</dbReference>
<dbReference type="PANTHER" id="PTHR42887:SF2">
    <property type="entry name" value="OS12G0638800 PROTEIN"/>
    <property type="match status" value="1"/>
</dbReference>
<feature type="domain" description="RsdA/BaiN/AoA(So)-like Rossmann fold-like" evidence="4">
    <location>
        <begin position="12"/>
        <end position="408"/>
    </location>
</feature>
<keyword evidence="7" id="KW-1185">Reference proteome</keyword>
<dbReference type="InterPro" id="IPR055178">
    <property type="entry name" value="RsdA/BaiN/AoA(So)-like_dom"/>
</dbReference>
<evidence type="ECO:0000313" key="7">
    <source>
        <dbReference type="Proteomes" id="UP001500604"/>
    </source>
</evidence>
<dbReference type="InterPro" id="IPR004792">
    <property type="entry name" value="BaiN-like"/>
</dbReference>
<dbReference type="Gene3D" id="3.50.50.60">
    <property type="entry name" value="FAD/NAD(P)-binding domain"/>
    <property type="match status" value="1"/>
</dbReference>
<dbReference type="PRINTS" id="PR00411">
    <property type="entry name" value="PNDRDTASEI"/>
</dbReference>
<dbReference type="Pfam" id="PF03486">
    <property type="entry name" value="HI0933_like"/>
    <property type="match status" value="1"/>
</dbReference>
<dbReference type="PANTHER" id="PTHR42887">
    <property type="entry name" value="OS12G0638800 PROTEIN"/>
    <property type="match status" value="1"/>
</dbReference>
<evidence type="ECO:0000256" key="1">
    <source>
        <dbReference type="ARBA" id="ARBA00001974"/>
    </source>
</evidence>
<evidence type="ECO:0000256" key="2">
    <source>
        <dbReference type="ARBA" id="ARBA00022630"/>
    </source>
</evidence>
<dbReference type="Gene3D" id="1.10.8.260">
    <property type="entry name" value="HI0933 insert domain-like"/>
    <property type="match status" value="1"/>
</dbReference>
<accession>A0ABP8V1W1</accession>
<keyword evidence="2" id="KW-0285">Flavoprotein</keyword>
<sequence length="410" mass="45197">MPLSRPLLPDYDVIIIGAGAAGLMCALTAGQRGRKVLILDHANKIGKKILISGGGRCNFTNLYAEPANYLSENRHFCISALRRYTQWDFQALVNKYGIAWHEKTLGQLFCDNRSGDIVNMLVAECRDADVTIRLKTQLEKIKPVTNGETCRYRITSSLGEFTCQSLVIATGGLSFPTMGATGLGYDIGRQFGHQLVARRPGLVPFTLPAAWLRRFGELAGVSAEVVVSCGHQSFREKLLFTHRGVSGPAILQISSYWQEGETVSINWLPGVEIESWLRTLQLERPKAETRTVLSEYLTRRLALALCENGNLRRLTDKGHKPINQYTDAELKALADSLENWALTPSGTEGYKKAEVTLGGVSTDEVSSKTLESQRQPGLFFVGEVLDVTGHLGGFNFQWAWASGHCAGQYV</sequence>
<evidence type="ECO:0000259" key="5">
    <source>
        <dbReference type="Pfam" id="PF22780"/>
    </source>
</evidence>
<name>A0ABP8V1W1_9GAMM</name>
<evidence type="ECO:0000256" key="3">
    <source>
        <dbReference type="ARBA" id="ARBA00022827"/>
    </source>
</evidence>
<comment type="caution">
    <text evidence="6">The sequence shown here is derived from an EMBL/GenBank/DDBJ whole genome shotgun (WGS) entry which is preliminary data.</text>
</comment>